<evidence type="ECO:0000313" key="7">
    <source>
        <dbReference type="Proteomes" id="UP000823900"/>
    </source>
</evidence>
<dbReference type="EMBL" id="DWZA01000015">
    <property type="protein sequence ID" value="HJA70251.1"/>
    <property type="molecule type" value="Genomic_DNA"/>
</dbReference>
<dbReference type="SUPFAM" id="SSF53163">
    <property type="entry name" value="HybD-like"/>
    <property type="match status" value="1"/>
</dbReference>
<keyword evidence="2 4" id="KW-0378">Hydrolase</keyword>
<gene>
    <name evidence="4 6" type="primary">gpr</name>
    <name evidence="6" type="ORF">IAA07_01565</name>
</gene>
<dbReference type="GO" id="GO:0009847">
    <property type="term" value="P:spore germination"/>
    <property type="evidence" value="ECO:0007669"/>
    <property type="project" value="UniProtKB-UniRule"/>
</dbReference>
<dbReference type="InterPro" id="IPR005080">
    <property type="entry name" value="Peptidase_A25"/>
</dbReference>
<evidence type="ECO:0000256" key="1">
    <source>
        <dbReference type="ARBA" id="ARBA00022670"/>
    </source>
</evidence>
<evidence type="ECO:0000256" key="3">
    <source>
        <dbReference type="ARBA" id="ARBA00023145"/>
    </source>
</evidence>
<comment type="subunit">
    <text evidence="4">Homotetramer.</text>
</comment>
<feature type="propeptide" id="PRO_5039766376" evidence="4">
    <location>
        <begin position="1"/>
        <end position="29"/>
    </location>
</feature>
<dbReference type="NCBIfam" id="TIGR01441">
    <property type="entry name" value="GPR"/>
    <property type="match status" value="1"/>
</dbReference>
<proteinExistence type="inferred from homology"/>
<accession>A0A9D2HF08</accession>
<evidence type="ECO:0000256" key="5">
    <source>
        <dbReference type="SAM" id="MobiDB-lite"/>
    </source>
</evidence>
<name>A0A9D2HF08_9FIRM</name>
<dbReference type="GO" id="GO:0006508">
    <property type="term" value="P:proteolysis"/>
    <property type="evidence" value="ECO:0007669"/>
    <property type="project" value="UniProtKB-UniRule"/>
</dbReference>
<feature type="chain" id="PRO_5039766375" description="Germination protease" evidence="4">
    <location>
        <begin position="30"/>
        <end position="338"/>
    </location>
</feature>
<comment type="function">
    <text evidence="4">Initiates the rapid degradation of small, acid-soluble proteins during spore germination.</text>
</comment>
<comment type="catalytic activity">
    <reaction evidence="4">
        <text>Endopeptidase action with P4 Glu or Asp, P1 preferably Glu &gt; Asp, P1' hydrophobic and P2' Ala.</text>
        <dbReference type="EC" id="3.4.24.78"/>
    </reaction>
</comment>
<dbReference type="Proteomes" id="UP000823900">
    <property type="component" value="Unassembled WGS sequence"/>
</dbReference>
<sequence>MKNSSSRSVGKRRFRQPPTDDTRFEIRTDLALEEKEKNPEGEENVRGISFREWDESGKGIHLTEVVIKSEEGAKAMGKPVGAYITLEAGNMGWKDEAYHEEVSEELAVQIRRLLKNLLKNRDKDQPLQILAVGLGNSYVTPDSLGPRTLNNLQMTRHLRQQEKNENLPIISGIVPGVMAQTGMETAEILKGIIKETAPHVVIAVDALAARSVKRLGTTIQLTDTGIHPGSGVGNHRHGLTEENLGVPVLAIGVPTVVGAAAIVQDTIRAVVKALESDPKTEGAGEFIGALDPDQQYAFIRELLEPEFGAFYVTPPDIDETIKTLSFTISEGIHKALFN</sequence>
<dbReference type="GO" id="GO:0004222">
    <property type="term" value="F:metalloendopeptidase activity"/>
    <property type="evidence" value="ECO:0007669"/>
    <property type="project" value="UniProtKB-UniRule"/>
</dbReference>
<evidence type="ECO:0000313" key="6">
    <source>
        <dbReference type="EMBL" id="HJA70251.1"/>
    </source>
</evidence>
<dbReference type="PIRSF" id="PIRSF019549">
    <property type="entry name" value="Peptidase_A25"/>
    <property type="match status" value="1"/>
</dbReference>
<comment type="caution">
    <text evidence="6">The sequence shown here is derived from an EMBL/GenBank/DDBJ whole genome shotgun (WGS) entry which is preliminary data.</text>
</comment>
<dbReference type="HAMAP" id="MF_00626">
    <property type="entry name" value="Germination_prot"/>
    <property type="match status" value="1"/>
</dbReference>
<feature type="region of interest" description="Disordered" evidence="5">
    <location>
        <begin position="1"/>
        <end position="44"/>
    </location>
</feature>
<dbReference type="AlphaFoldDB" id="A0A9D2HF08"/>
<comment type="PTM">
    <text evidence="4">Autoproteolytically processed. The inactive tetrameric zymogen termed p46 autoprocesses to a smaller form termed p41, which is active only during spore germination.</text>
</comment>
<protein>
    <recommendedName>
        <fullName evidence="4">Germination protease</fullName>
        <ecNumber evidence="4">3.4.24.78</ecNumber>
    </recommendedName>
    <alternativeName>
        <fullName evidence="4">GPR endopeptidase</fullName>
    </alternativeName>
    <alternativeName>
        <fullName evidence="4">Germination proteinase</fullName>
    </alternativeName>
    <alternativeName>
        <fullName evidence="4">Spore protease</fullName>
    </alternativeName>
</protein>
<comment type="similarity">
    <text evidence="4">Belongs to the peptidase A25 family.</text>
</comment>
<reference evidence="6" key="2">
    <citation type="submission" date="2021-04" db="EMBL/GenBank/DDBJ databases">
        <authorList>
            <person name="Gilroy R."/>
        </authorList>
    </citation>
    <scope>NUCLEOTIDE SEQUENCE</scope>
    <source>
        <strain evidence="6">CHK178-16964</strain>
    </source>
</reference>
<evidence type="ECO:0000256" key="4">
    <source>
        <dbReference type="HAMAP-Rule" id="MF_00626"/>
    </source>
</evidence>
<evidence type="ECO:0000256" key="2">
    <source>
        <dbReference type="ARBA" id="ARBA00022801"/>
    </source>
</evidence>
<reference evidence="6" key="1">
    <citation type="journal article" date="2021" name="PeerJ">
        <title>Extensive microbial diversity within the chicken gut microbiome revealed by metagenomics and culture.</title>
        <authorList>
            <person name="Gilroy R."/>
            <person name="Ravi A."/>
            <person name="Getino M."/>
            <person name="Pursley I."/>
            <person name="Horton D.L."/>
            <person name="Alikhan N.F."/>
            <person name="Baker D."/>
            <person name="Gharbi K."/>
            <person name="Hall N."/>
            <person name="Watson M."/>
            <person name="Adriaenssens E.M."/>
            <person name="Foster-Nyarko E."/>
            <person name="Jarju S."/>
            <person name="Secka A."/>
            <person name="Antonio M."/>
            <person name="Oren A."/>
            <person name="Chaudhuri R.R."/>
            <person name="La Ragione R."/>
            <person name="Hildebrand F."/>
            <person name="Pallen M.J."/>
        </authorList>
    </citation>
    <scope>NUCLEOTIDE SEQUENCE</scope>
    <source>
        <strain evidence="6">CHK178-16964</strain>
    </source>
</reference>
<organism evidence="6 7">
    <name type="scientific">Candidatus Lachnoclostridium stercoravium</name>
    <dbReference type="NCBI Taxonomy" id="2838633"/>
    <lineage>
        <taxon>Bacteria</taxon>
        <taxon>Bacillati</taxon>
        <taxon>Bacillota</taxon>
        <taxon>Clostridia</taxon>
        <taxon>Lachnospirales</taxon>
        <taxon>Lachnospiraceae</taxon>
    </lineage>
</organism>
<keyword evidence="3 4" id="KW-0865">Zymogen</keyword>
<keyword evidence="1 4" id="KW-0645">Protease</keyword>
<dbReference type="Gene3D" id="3.40.50.1450">
    <property type="entry name" value="HybD-like"/>
    <property type="match status" value="1"/>
</dbReference>
<dbReference type="EC" id="3.4.24.78" evidence="4"/>
<dbReference type="Pfam" id="PF03418">
    <property type="entry name" value="Peptidase_A25"/>
    <property type="match status" value="1"/>
</dbReference>
<feature type="compositionally biased region" description="Basic and acidic residues" evidence="5">
    <location>
        <begin position="18"/>
        <end position="44"/>
    </location>
</feature>
<dbReference type="InterPro" id="IPR023430">
    <property type="entry name" value="Pept_HybD-like_dom_sf"/>
</dbReference>